<evidence type="ECO:0000313" key="3">
    <source>
        <dbReference type="EMBL" id="GAA1386809.1"/>
    </source>
</evidence>
<feature type="transmembrane region" description="Helical" evidence="1">
    <location>
        <begin position="26"/>
        <end position="56"/>
    </location>
</feature>
<proteinExistence type="predicted"/>
<reference evidence="3 4" key="1">
    <citation type="journal article" date="2019" name="Int. J. Syst. Evol. Microbiol.">
        <title>The Global Catalogue of Microorganisms (GCM) 10K type strain sequencing project: providing services to taxonomists for standard genome sequencing and annotation.</title>
        <authorList>
            <consortium name="The Broad Institute Genomics Platform"/>
            <consortium name="The Broad Institute Genome Sequencing Center for Infectious Disease"/>
            <person name="Wu L."/>
            <person name="Ma J."/>
        </authorList>
    </citation>
    <scope>NUCLEOTIDE SEQUENCE [LARGE SCALE GENOMIC DNA]</scope>
    <source>
        <strain evidence="3 4">JCM 12393</strain>
    </source>
</reference>
<dbReference type="InterPro" id="IPR055568">
    <property type="entry name" value="DUF7144"/>
</dbReference>
<feature type="transmembrane region" description="Helical" evidence="1">
    <location>
        <begin position="68"/>
        <end position="88"/>
    </location>
</feature>
<keyword evidence="1" id="KW-0472">Membrane</keyword>
<dbReference type="RefSeq" id="WP_344328069.1">
    <property type="nucleotide sequence ID" value="NZ_BAAAKJ010000051.1"/>
</dbReference>
<evidence type="ECO:0000313" key="4">
    <source>
        <dbReference type="Proteomes" id="UP001499863"/>
    </source>
</evidence>
<keyword evidence="1" id="KW-1133">Transmembrane helix</keyword>
<evidence type="ECO:0000256" key="1">
    <source>
        <dbReference type="SAM" id="Phobius"/>
    </source>
</evidence>
<protein>
    <recommendedName>
        <fullName evidence="2">DUF7144 domain-containing protein</fullName>
    </recommendedName>
</protein>
<evidence type="ECO:0000259" key="2">
    <source>
        <dbReference type="Pfam" id="PF23636"/>
    </source>
</evidence>
<dbReference type="EMBL" id="BAAAKJ010000051">
    <property type="protein sequence ID" value="GAA1386809.1"/>
    <property type="molecule type" value="Genomic_DNA"/>
</dbReference>
<keyword evidence="1" id="KW-0812">Transmembrane</keyword>
<feature type="domain" description="DUF7144" evidence="2">
    <location>
        <begin position="27"/>
        <end position="138"/>
    </location>
</feature>
<dbReference type="Pfam" id="PF23636">
    <property type="entry name" value="DUF7144"/>
    <property type="match status" value="1"/>
</dbReference>
<keyword evidence="4" id="KW-1185">Reference proteome</keyword>
<organism evidence="3 4">
    <name type="scientific">Kitasatospora putterlickiae</name>
    <dbReference type="NCBI Taxonomy" id="221725"/>
    <lineage>
        <taxon>Bacteria</taxon>
        <taxon>Bacillati</taxon>
        <taxon>Actinomycetota</taxon>
        <taxon>Actinomycetes</taxon>
        <taxon>Kitasatosporales</taxon>
        <taxon>Streptomycetaceae</taxon>
        <taxon>Kitasatospora</taxon>
    </lineage>
</organism>
<gene>
    <name evidence="3" type="ORF">GCM10009639_11000</name>
</gene>
<sequence length="159" mass="16192">MTAAVPHGAAPPAGASATDDPVGSGLLTFAGVLLVLVGALNALDGISAIAGSHVFIGDAHFVFGDLLAWGWVMLVLAVAQLGAAYGVLALRAQWARWAGVVVLVLNAFAQMSFVPSYPVWSLTIIAIDVVAIYALTAYATPGRWGPARSEQPPAPGGDT</sequence>
<feature type="transmembrane region" description="Helical" evidence="1">
    <location>
        <begin position="119"/>
        <end position="139"/>
    </location>
</feature>
<dbReference type="Proteomes" id="UP001499863">
    <property type="component" value="Unassembled WGS sequence"/>
</dbReference>
<comment type="caution">
    <text evidence="3">The sequence shown here is derived from an EMBL/GenBank/DDBJ whole genome shotgun (WGS) entry which is preliminary data.</text>
</comment>
<accession>A0ABN1XPZ9</accession>
<name>A0ABN1XPZ9_9ACTN</name>
<feature type="transmembrane region" description="Helical" evidence="1">
    <location>
        <begin position="95"/>
        <end position="113"/>
    </location>
</feature>